<proteinExistence type="predicted"/>
<dbReference type="Pfam" id="PF17919">
    <property type="entry name" value="RT_RNaseH_2"/>
    <property type="match status" value="1"/>
</dbReference>
<evidence type="ECO:0000313" key="6">
    <source>
        <dbReference type="Proteomes" id="UP000675881"/>
    </source>
</evidence>
<keyword evidence="6" id="KW-1185">Reference proteome</keyword>
<feature type="domain" description="Reverse transcriptase/retrotransposon-derived protein RNase H-like" evidence="3">
    <location>
        <begin position="45"/>
        <end position="101"/>
    </location>
</feature>
<dbReference type="Gene3D" id="1.10.340.70">
    <property type="match status" value="1"/>
</dbReference>
<evidence type="ECO:0000259" key="3">
    <source>
        <dbReference type="Pfam" id="PF17919"/>
    </source>
</evidence>
<reference evidence="5" key="1">
    <citation type="submission" date="2021-02" db="EMBL/GenBank/DDBJ databases">
        <authorList>
            <person name="Bekaert M."/>
        </authorList>
    </citation>
    <scope>NUCLEOTIDE SEQUENCE</scope>
    <source>
        <strain evidence="5">IoA-00</strain>
    </source>
</reference>
<dbReference type="Proteomes" id="UP000675881">
    <property type="component" value="Chromosome 3"/>
</dbReference>
<dbReference type="AlphaFoldDB" id="A0A7R8CP83"/>
<sequence>MESHLTLNCQFILEFLLELRGEPILDSFSTQELTKSSVDCMRFNEAEDSFSVINKILSKTPFLAHHDPSLPLCLSTDTSPLGLGAVLSHLINGLDRPIAFAQILDELHLSHRAIVKMKSIGRCTVRWPNIDNDITNLVNTCNICQANAPSPTAKIRIFSPACPVLKLRPQLYRTLLRLTHFTNYYDGSLDLGFLNGTLRQQSSLQTTTSNIRYRSERCKCIFLHHIIHNLKDKPKGLLTTSINRSAPLSCEKSPGELLFGHNIRTRLDSLLANKSTPMKEPIREITNVWSKNTVIHSVLKLVEPDYIVELKII</sequence>
<dbReference type="SUPFAM" id="SSF56672">
    <property type="entry name" value="DNA/RNA polymerases"/>
    <property type="match status" value="1"/>
</dbReference>
<keyword evidence="2" id="KW-0511">Multifunctional enzyme</keyword>
<dbReference type="InterPro" id="IPR043502">
    <property type="entry name" value="DNA/RNA_pol_sf"/>
</dbReference>
<dbReference type="PANTHER" id="PTHR37984:SF5">
    <property type="entry name" value="PROTEIN NYNRIN-LIKE"/>
    <property type="match status" value="1"/>
</dbReference>
<protein>
    <recommendedName>
        <fullName evidence="1">RNA-directed DNA polymerase</fullName>
        <ecNumber evidence="1">2.7.7.49</ecNumber>
    </recommendedName>
</protein>
<dbReference type="InterPro" id="IPR041588">
    <property type="entry name" value="Integrase_H2C2"/>
</dbReference>
<organism evidence="5 6">
    <name type="scientific">Lepeophtheirus salmonis</name>
    <name type="common">Salmon louse</name>
    <name type="synonym">Caligus salmonis</name>
    <dbReference type="NCBI Taxonomy" id="72036"/>
    <lineage>
        <taxon>Eukaryota</taxon>
        <taxon>Metazoa</taxon>
        <taxon>Ecdysozoa</taxon>
        <taxon>Arthropoda</taxon>
        <taxon>Crustacea</taxon>
        <taxon>Multicrustacea</taxon>
        <taxon>Hexanauplia</taxon>
        <taxon>Copepoda</taxon>
        <taxon>Siphonostomatoida</taxon>
        <taxon>Caligidae</taxon>
        <taxon>Lepeophtheirus</taxon>
    </lineage>
</organism>
<evidence type="ECO:0000313" key="5">
    <source>
        <dbReference type="EMBL" id="CAF2882981.1"/>
    </source>
</evidence>
<evidence type="ECO:0000256" key="2">
    <source>
        <dbReference type="ARBA" id="ARBA00023268"/>
    </source>
</evidence>
<dbReference type="InterPro" id="IPR050951">
    <property type="entry name" value="Retrovirus_Pol_polyprotein"/>
</dbReference>
<name>A0A7R8CP83_LEPSM</name>
<dbReference type="GO" id="GO:0003964">
    <property type="term" value="F:RNA-directed DNA polymerase activity"/>
    <property type="evidence" value="ECO:0007669"/>
    <property type="project" value="UniProtKB-EC"/>
</dbReference>
<dbReference type="Pfam" id="PF17921">
    <property type="entry name" value="Integrase_H2C2"/>
    <property type="match status" value="1"/>
</dbReference>
<dbReference type="EMBL" id="HG994582">
    <property type="protein sequence ID" value="CAF2882981.1"/>
    <property type="molecule type" value="Genomic_DNA"/>
</dbReference>
<dbReference type="PANTHER" id="PTHR37984">
    <property type="entry name" value="PROTEIN CBG26694"/>
    <property type="match status" value="1"/>
</dbReference>
<evidence type="ECO:0000259" key="4">
    <source>
        <dbReference type="Pfam" id="PF17921"/>
    </source>
</evidence>
<dbReference type="EC" id="2.7.7.49" evidence="1"/>
<feature type="domain" description="Integrase zinc-binding" evidence="4">
    <location>
        <begin position="102"/>
        <end position="149"/>
    </location>
</feature>
<evidence type="ECO:0000256" key="1">
    <source>
        <dbReference type="ARBA" id="ARBA00012493"/>
    </source>
</evidence>
<accession>A0A7R8CP83</accession>
<dbReference type="InterPro" id="IPR041577">
    <property type="entry name" value="RT_RNaseH_2"/>
</dbReference>
<gene>
    <name evidence="5" type="ORF">LSAA_7455</name>
</gene>